<feature type="domain" description="Transcription regulator PadR N-terminal" evidence="1">
    <location>
        <begin position="29"/>
        <end position="81"/>
    </location>
</feature>
<evidence type="ECO:0000259" key="1">
    <source>
        <dbReference type="Pfam" id="PF03551"/>
    </source>
</evidence>
<reference evidence="2 3" key="1">
    <citation type="submission" date="2020-08" db="EMBL/GenBank/DDBJ databases">
        <title>A Genomic Blueprint of the Chicken Gut Microbiome.</title>
        <authorList>
            <person name="Gilroy R."/>
            <person name="Ravi A."/>
            <person name="Getino M."/>
            <person name="Pursley I."/>
            <person name="Horton D.L."/>
            <person name="Alikhan N.-F."/>
            <person name="Baker D."/>
            <person name="Gharbi K."/>
            <person name="Hall N."/>
            <person name="Watson M."/>
            <person name="Adriaenssens E.M."/>
            <person name="Foster-Nyarko E."/>
            <person name="Jarju S."/>
            <person name="Secka A."/>
            <person name="Antonio M."/>
            <person name="Oren A."/>
            <person name="Chaudhuri R."/>
            <person name="La Ragione R.M."/>
            <person name="Hildebrand F."/>
            <person name="Pallen M.J."/>
        </authorList>
    </citation>
    <scope>NUCLEOTIDE SEQUENCE [LARGE SCALE GENOMIC DNA]</scope>
    <source>
        <strain evidence="2 3">Sa4CUA7</strain>
    </source>
</reference>
<evidence type="ECO:0000313" key="3">
    <source>
        <dbReference type="Proteomes" id="UP000648352"/>
    </source>
</evidence>
<comment type="caution">
    <text evidence="2">The sequence shown here is derived from an EMBL/GenBank/DDBJ whole genome shotgun (WGS) entry which is preliminary data.</text>
</comment>
<dbReference type="Pfam" id="PF03551">
    <property type="entry name" value="PadR"/>
    <property type="match status" value="1"/>
</dbReference>
<dbReference type="InterPro" id="IPR005149">
    <property type="entry name" value="Tscrpt_reg_PadR_N"/>
</dbReference>
<dbReference type="InterPro" id="IPR036388">
    <property type="entry name" value="WH-like_DNA-bd_sf"/>
</dbReference>
<organism evidence="2 3">
    <name type="scientific">Microbacterium pullorum</name>
    <dbReference type="NCBI Taxonomy" id="2762236"/>
    <lineage>
        <taxon>Bacteria</taxon>
        <taxon>Bacillati</taxon>
        <taxon>Actinomycetota</taxon>
        <taxon>Actinomycetes</taxon>
        <taxon>Micrococcales</taxon>
        <taxon>Microbacteriaceae</taxon>
        <taxon>Microbacterium</taxon>
    </lineage>
</organism>
<dbReference type="EMBL" id="JACSQP010000001">
    <property type="protein sequence ID" value="MBD7956117.1"/>
    <property type="molecule type" value="Genomic_DNA"/>
</dbReference>
<sequence length="108" mass="11732">MKPLSRATPATADVLDALLTASEPVWGLQLVKATDRPAGSVYPILERLERLGWAQSEWEDATDRRGPRRRLYRLTDDGAAAAPAAIARARRVRAVRAASVERTAGVIA</sequence>
<dbReference type="Gene3D" id="1.10.10.10">
    <property type="entry name" value="Winged helix-like DNA-binding domain superfamily/Winged helix DNA-binding domain"/>
    <property type="match status" value="1"/>
</dbReference>
<dbReference type="SUPFAM" id="SSF46785">
    <property type="entry name" value="Winged helix' DNA-binding domain"/>
    <property type="match status" value="1"/>
</dbReference>
<evidence type="ECO:0000313" key="2">
    <source>
        <dbReference type="EMBL" id="MBD7956117.1"/>
    </source>
</evidence>
<proteinExistence type="predicted"/>
<protein>
    <submittedName>
        <fullName evidence="2">Helix-turn-helix transcriptional regulator</fullName>
    </submittedName>
</protein>
<dbReference type="RefSeq" id="WP_191717148.1">
    <property type="nucleotide sequence ID" value="NZ_JACSQP010000001.1"/>
</dbReference>
<dbReference type="InterPro" id="IPR036390">
    <property type="entry name" value="WH_DNA-bd_sf"/>
</dbReference>
<accession>A0ABR8RY00</accession>
<gene>
    <name evidence="2" type="ORF">H9651_00495</name>
</gene>
<dbReference type="Proteomes" id="UP000648352">
    <property type="component" value="Unassembled WGS sequence"/>
</dbReference>
<name>A0ABR8RY00_9MICO</name>
<keyword evidence="3" id="KW-1185">Reference proteome</keyword>